<dbReference type="EMBL" id="CAEZXW010000012">
    <property type="protein sequence ID" value="CAB4696369.1"/>
    <property type="molecule type" value="Genomic_DNA"/>
</dbReference>
<dbReference type="EMBL" id="CAFBQF010000079">
    <property type="protein sequence ID" value="CAB5054913.1"/>
    <property type="molecule type" value="Genomic_DNA"/>
</dbReference>
<gene>
    <name evidence="1" type="ORF">UFOPK2593_00358</name>
    <name evidence="2" type="ORF">UFOPK2894_00296</name>
    <name evidence="3" type="ORF">UFOPK3492_00850</name>
    <name evidence="4" type="ORF">UFOPK4234_00297</name>
    <name evidence="5" type="ORF">UFOPK4295_01293</name>
</gene>
<dbReference type="EMBL" id="CAFBQA010000008">
    <property type="protein sequence ID" value="CAB5035441.1"/>
    <property type="molecule type" value="Genomic_DNA"/>
</dbReference>
<organism evidence="1">
    <name type="scientific">freshwater metagenome</name>
    <dbReference type="NCBI Taxonomy" id="449393"/>
    <lineage>
        <taxon>unclassified sequences</taxon>
        <taxon>metagenomes</taxon>
        <taxon>ecological metagenomes</taxon>
    </lineage>
</organism>
<sequence>MRNGSFQRSLSAVAALVLLSLTASIAAAYSGTAPTDLAPNQFGAVIQEGQALPTVSYVLAHFDAKDGDKGAYKNCATFSATDAHCLNADTLSANLMIPVCATATDFFCIQNIDFLRSDGSKEAASLLFEATTQKIPASPSLKTDAGGGMSIWSAPKFPHSGGNGTYLVSASVTYTLTKGNPSISVDSFNVVVTPMDMTTDAGARQNRPCEWADSSLGGNTNVSREGWYCSDNMPASSSIKNCSQMLDGLCFAKKEFSPGTKLSVALRVDNRVTGWLFGRMSETQVTVSPLDEKSNLLSVQGAAQSVPTLVGFVKKKELDKYPIINSRFQAQCPGWGYTSCAQQREGFYSEVFIGSGRDRFGDFNMFESQIQAYSGIDPDFKQDTNWSFGSTSYNGTTSGNGSCFADRTKLLGLVTTNAPVYESGPPKMTDGALTYRVAGAHLKADGTLFKGTYDLAIRSDVARCIYGFSSAPLQATISVTSTDGTTSEVATEAVSERDGWMRLSAANFTFSSPTIRIKLSQSAPIAATTPAPAAAAPVAVTSVATKVSAKKAITSTITCVKGSSSKKVTAVSPKCPVGYKKK</sequence>
<evidence type="ECO:0000313" key="1">
    <source>
        <dbReference type="EMBL" id="CAB4696369.1"/>
    </source>
</evidence>
<dbReference type="EMBL" id="CAEZZQ010000011">
    <property type="protein sequence ID" value="CAB4766467.1"/>
    <property type="molecule type" value="Genomic_DNA"/>
</dbReference>
<accession>A0A6J6PC35</accession>
<evidence type="ECO:0000313" key="2">
    <source>
        <dbReference type="EMBL" id="CAB4766467.1"/>
    </source>
</evidence>
<evidence type="ECO:0000313" key="3">
    <source>
        <dbReference type="EMBL" id="CAB4899178.1"/>
    </source>
</evidence>
<reference evidence="1" key="1">
    <citation type="submission" date="2020-05" db="EMBL/GenBank/DDBJ databases">
        <authorList>
            <person name="Chiriac C."/>
            <person name="Salcher M."/>
            <person name="Ghai R."/>
            <person name="Kavagutti S V."/>
        </authorList>
    </citation>
    <scope>NUCLEOTIDE SEQUENCE</scope>
</reference>
<dbReference type="EMBL" id="CAFBMD010000060">
    <property type="protein sequence ID" value="CAB4899178.1"/>
    <property type="molecule type" value="Genomic_DNA"/>
</dbReference>
<proteinExistence type="predicted"/>
<protein>
    <submittedName>
        <fullName evidence="1">Unannotated protein</fullName>
    </submittedName>
</protein>
<evidence type="ECO:0000313" key="4">
    <source>
        <dbReference type="EMBL" id="CAB5035441.1"/>
    </source>
</evidence>
<dbReference type="AlphaFoldDB" id="A0A6J6PC35"/>
<name>A0A6J6PC35_9ZZZZ</name>
<evidence type="ECO:0000313" key="5">
    <source>
        <dbReference type="EMBL" id="CAB5054913.1"/>
    </source>
</evidence>